<feature type="binding site" evidence="7">
    <location>
        <position position="252"/>
    </location>
    <ligand>
        <name>FMN</name>
        <dbReference type="ChEBI" id="CHEBI:58210"/>
    </ligand>
</feature>
<dbReference type="PROSITE" id="PS00557">
    <property type="entry name" value="FMN_HYDROXY_ACID_DH_1"/>
    <property type="match status" value="1"/>
</dbReference>
<evidence type="ECO:0000313" key="9">
    <source>
        <dbReference type="EMBL" id="KAJ1981471.1"/>
    </source>
</evidence>
<evidence type="ECO:0000256" key="4">
    <source>
        <dbReference type="ARBA" id="ARBA00073420"/>
    </source>
</evidence>
<dbReference type="InterPro" id="IPR008259">
    <property type="entry name" value="FMN_hydac_DH_AS"/>
</dbReference>
<evidence type="ECO:0000256" key="5">
    <source>
        <dbReference type="ARBA" id="ARBA00083297"/>
    </source>
</evidence>
<feature type="binding site" evidence="7">
    <location>
        <begin position="84"/>
        <end position="86"/>
    </location>
    <ligand>
        <name>FMN</name>
        <dbReference type="ChEBI" id="CHEBI:58210"/>
    </ligand>
</feature>
<dbReference type="CDD" id="cd02809">
    <property type="entry name" value="alpha_hydroxyacid_oxid_FMN"/>
    <property type="match status" value="1"/>
</dbReference>
<dbReference type="FunFam" id="3.20.20.70:FF:000056">
    <property type="entry name" value="hydroxyacid oxidase 2"/>
    <property type="match status" value="1"/>
</dbReference>
<evidence type="ECO:0000259" key="8">
    <source>
        <dbReference type="PROSITE" id="PS51349"/>
    </source>
</evidence>
<dbReference type="Pfam" id="PF01070">
    <property type="entry name" value="FMN_dh"/>
    <property type="match status" value="1"/>
</dbReference>
<feature type="binding site" evidence="7">
    <location>
        <position position="138"/>
    </location>
    <ligand>
        <name>glyoxylate</name>
        <dbReference type="ChEBI" id="CHEBI:36655"/>
    </ligand>
</feature>
<reference evidence="9" key="1">
    <citation type="submission" date="2022-07" db="EMBL/GenBank/DDBJ databases">
        <title>Phylogenomic reconstructions and comparative analyses of Kickxellomycotina fungi.</title>
        <authorList>
            <person name="Reynolds N.K."/>
            <person name="Stajich J.E."/>
            <person name="Barry K."/>
            <person name="Grigoriev I.V."/>
            <person name="Crous P."/>
            <person name="Smith M.E."/>
        </authorList>
    </citation>
    <scope>NUCLEOTIDE SEQUENCE</scope>
    <source>
        <strain evidence="9">RSA 567</strain>
    </source>
</reference>
<gene>
    <name evidence="9" type="primary">HAO1_1</name>
    <name evidence="9" type="ORF">H4R34_002065</name>
</gene>
<feature type="domain" description="FMN hydroxy acid dehydrogenase" evidence="8">
    <location>
        <begin position="5"/>
        <end position="381"/>
    </location>
</feature>
<evidence type="ECO:0000313" key="10">
    <source>
        <dbReference type="Proteomes" id="UP001151582"/>
    </source>
</evidence>
<feature type="binding site" evidence="7">
    <location>
        <position position="274"/>
    </location>
    <ligand>
        <name>FMN</name>
        <dbReference type="ChEBI" id="CHEBI:58210"/>
    </ligand>
</feature>
<accession>A0A9W8ED82</accession>
<feature type="binding site" evidence="7">
    <location>
        <begin position="330"/>
        <end position="331"/>
    </location>
    <ligand>
        <name>FMN</name>
        <dbReference type="ChEBI" id="CHEBI:58210"/>
    </ligand>
</feature>
<sequence>MAVPPTVCRPVCLDDFEAIARTKLGQNAWDYYATGANDMQTLHDNREAFSRLRLRPRVLRDVSTVSTKTSLLGRSIASPICIAPSAMQCMADSDGEEATAKAAAAFDTAMVLSTYSTTALEQVIHHSNGHNPYWFQLYLYQNRPVSQELIQRAERAGYQALVLTVDTPVIGRRLADARNKFQLPRPWRLANFPKDLRIVTASERAALLANGITKDTPLIDNKILSNRADAGLTWTECIPWLRSVTGLPIILKGVLTREDAELAVLHGCNGIIVSNHGGRQLDGVLAAIDALPEVVAAVRGQIEVYMDGGIRKGTDVFKALALGAKAVFLGRPVLWGLAYNGEQGVKEMLQILHDELELAMALCGCATIEAITPQYLQQTPELKSRL</sequence>
<feature type="binding site" evidence="7">
    <location>
        <position position="136"/>
    </location>
    <ligand>
        <name>FMN</name>
        <dbReference type="ChEBI" id="CHEBI:58210"/>
    </ligand>
</feature>
<keyword evidence="7" id="KW-0285">Flavoprotein</keyword>
<dbReference type="GO" id="GO:0005737">
    <property type="term" value="C:cytoplasm"/>
    <property type="evidence" value="ECO:0007669"/>
    <property type="project" value="UniProtKB-ARBA"/>
</dbReference>
<dbReference type="PANTHER" id="PTHR10578">
    <property type="entry name" value="S -2-HYDROXY-ACID OXIDASE-RELATED"/>
    <property type="match status" value="1"/>
</dbReference>
<evidence type="ECO:0000256" key="3">
    <source>
        <dbReference type="ARBA" id="ARBA00024042"/>
    </source>
</evidence>
<dbReference type="GO" id="GO:0010181">
    <property type="term" value="F:FMN binding"/>
    <property type="evidence" value="ECO:0007669"/>
    <property type="project" value="InterPro"/>
</dbReference>
<feature type="binding site" evidence="7">
    <location>
        <position position="113"/>
    </location>
    <ligand>
        <name>FMN</name>
        <dbReference type="ChEBI" id="CHEBI:58210"/>
    </ligand>
</feature>
<protein>
    <recommendedName>
        <fullName evidence="4">Oxidase FUB9</fullName>
    </recommendedName>
    <alternativeName>
        <fullName evidence="5">Fusaric acid biosynthesis protein 9</fullName>
    </alternativeName>
</protein>
<feature type="binding site" evidence="7">
    <location>
        <position position="31"/>
    </location>
    <ligand>
        <name>glyoxylate</name>
        <dbReference type="ChEBI" id="CHEBI:36655"/>
    </ligand>
</feature>
<proteinExistence type="inferred from homology"/>
<comment type="caution">
    <text evidence="9">The sequence shown here is derived from an EMBL/GenBank/DDBJ whole genome shotgun (WGS) entry which is preliminary data.</text>
</comment>
<dbReference type="PROSITE" id="PS51349">
    <property type="entry name" value="FMN_HYDROXY_ACID_DH_2"/>
    <property type="match status" value="1"/>
</dbReference>
<feature type="active site" description="Proton acceptor" evidence="6">
    <location>
        <position position="276"/>
    </location>
</feature>
<dbReference type="OrthoDB" id="25826at2759"/>
<dbReference type="PANTHER" id="PTHR10578:SF149">
    <property type="entry name" value="2-HYDROXYACID OXIDASE 2"/>
    <property type="match status" value="1"/>
</dbReference>
<dbReference type="InterPro" id="IPR013785">
    <property type="entry name" value="Aldolase_TIM"/>
</dbReference>
<keyword evidence="10" id="KW-1185">Reference proteome</keyword>
<dbReference type="Proteomes" id="UP001151582">
    <property type="component" value="Unassembled WGS sequence"/>
</dbReference>
<keyword evidence="7" id="KW-0288">FMN</keyword>
<dbReference type="InterPro" id="IPR012133">
    <property type="entry name" value="Alpha-hydoxy_acid_DH_FMN"/>
</dbReference>
<feature type="binding site" evidence="7">
    <location>
        <position position="279"/>
    </location>
    <ligand>
        <name>glyoxylate</name>
        <dbReference type="ChEBI" id="CHEBI:36655"/>
    </ligand>
</feature>
<evidence type="ECO:0000256" key="1">
    <source>
        <dbReference type="ARBA" id="ARBA00001917"/>
    </source>
</evidence>
<dbReference type="PIRSF" id="PIRSF000138">
    <property type="entry name" value="Al-hdrx_acd_dh"/>
    <property type="match status" value="1"/>
</dbReference>
<feature type="binding site" evidence="7">
    <location>
        <position position="173"/>
    </location>
    <ligand>
        <name>glyoxylate</name>
        <dbReference type="ChEBI" id="CHEBI:36655"/>
    </ligand>
</feature>
<dbReference type="InterPro" id="IPR037396">
    <property type="entry name" value="FMN_HAD"/>
</dbReference>
<dbReference type="SUPFAM" id="SSF51395">
    <property type="entry name" value="FMN-linked oxidoreductases"/>
    <property type="match status" value="1"/>
</dbReference>
<feature type="binding site" evidence="7">
    <location>
        <position position="276"/>
    </location>
    <ligand>
        <name>glyoxylate</name>
        <dbReference type="ChEBI" id="CHEBI:36655"/>
    </ligand>
</feature>
<dbReference type="GO" id="GO:0016491">
    <property type="term" value="F:oxidoreductase activity"/>
    <property type="evidence" value="ECO:0007669"/>
    <property type="project" value="UniProtKB-KW"/>
</dbReference>
<feature type="binding site" evidence="7">
    <location>
        <position position="164"/>
    </location>
    <ligand>
        <name>FMN</name>
        <dbReference type="ChEBI" id="CHEBI:58210"/>
    </ligand>
</feature>
<keyword evidence="2 9" id="KW-0560">Oxidoreductase</keyword>
<evidence type="ECO:0000256" key="7">
    <source>
        <dbReference type="PIRSR" id="PIRSR000138-2"/>
    </source>
</evidence>
<evidence type="ECO:0000256" key="2">
    <source>
        <dbReference type="ARBA" id="ARBA00023002"/>
    </source>
</evidence>
<dbReference type="AlphaFoldDB" id="A0A9W8ED82"/>
<evidence type="ECO:0000256" key="6">
    <source>
        <dbReference type="PIRSR" id="PIRSR000138-1"/>
    </source>
</evidence>
<dbReference type="EMBL" id="JANBQB010000124">
    <property type="protein sequence ID" value="KAJ1981471.1"/>
    <property type="molecule type" value="Genomic_DNA"/>
</dbReference>
<name>A0A9W8ED82_9FUNG</name>
<comment type="cofactor">
    <cofactor evidence="1">
        <name>FMN</name>
        <dbReference type="ChEBI" id="CHEBI:58210"/>
    </cofactor>
</comment>
<feature type="binding site" evidence="7">
    <location>
        <begin position="307"/>
        <end position="311"/>
    </location>
    <ligand>
        <name>FMN</name>
        <dbReference type="ChEBI" id="CHEBI:58210"/>
    </ligand>
</feature>
<dbReference type="Gene3D" id="3.20.20.70">
    <property type="entry name" value="Aldolase class I"/>
    <property type="match status" value="1"/>
</dbReference>
<organism evidence="9 10">
    <name type="scientific">Dimargaris verticillata</name>
    <dbReference type="NCBI Taxonomy" id="2761393"/>
    <lineage>
        <taxon>Eukaryota</taxon>
        <taxon>Fungi</taxon>
        <taxon>Fungi incertae sedis</taxon>
        <taxon>Zoopagomycota</taxon>
        <taxon>Kickxellomycotina</taxon>
        <taxon>Dimargaritomycetes</taxon>
        <taxon>Dimargaritales</taxon>
        <taxon>Dimargaritaceae</taxon>
        <taxon>Dimargaris</taxon>
    </lineage>
</organism>
<dbReference type="InterPro" id="IPR000262">
    <property type="entry name" value="FMN-dep_DH"/>
</dbReference>
<comment type="similarity">
    <text evidence="3">Belongs to the FMN-dependent alpha-hydroxy acid dehydrogenase family.</text>
</comment>